<evidence type="ECO:0000256" key="2">
    <source>
        <dbReference type="ARBA" id="ARBA00008921"/>
    </source>
</evidence>
<dbReference type="InterPro" id="IPR036116">
    <property type="entry name" value="FN3_sf"/>
</dbReference>
<dbReference type="Proteomes" id="UP000694393">
    <property type="component" value="Unplaced"/>
</dbReference>
<keyword evidence="3 11" id="KW-0812">Transmembrane</keyword>
<dbReference type="InterPro" id="IPR003961">
    <property type="entry name" value="FN3_dom"/>
</dbReference>
<reference evidence="14" key="2">
    <citation type="submission" date="2025-09" db="UniProtKB">
        <authorList>
            <consortium name="Ensembl"/>
        </authorList>
    </citation>
    <scope>IDENTIFICATION</scope>
</reference>
<dbReference type="InterPro" id="IPR052672">
    <property type="entry name" value="Type1_Cytokine_Rcpt_Type2"/>
</dbReference>
<feature type="signal peptide" evidence="12">
    <location>
        <begin position="1"/>
        <end position="19"/>
    </location>
</feature>
<evidence type="ECO:0000256" key="10">
    <source>
        <dbReference type="SAM" id="MobiDB-lite"/>
    </source>
</evidence>
<dbReference type="InterPro" id="IPR013783">
    <property type="entry name" value="Ig-like_fold"/>
</dbReference>
<feature type="region of interest" description="Disordered" evidence="10">
    <location>
        <begin position="611"/>
        <end position="660"/>
    </location>
</feature>
<evidence type="ECO:0000256" key="7">
    <source>
        <dbReference type="ARBA" id="ARBA00023136"/>
    </source>
</evidence>
<keyword evidence="7 11" id="KW-0472">Membrane</keyword>
<evidence type="ECO:0000256" key="1">
    <source>
        <dbReference type="ARBA" id="ARBA00004479"/>
    </source>
</evidence>
<evidence type="ECO:0000256" key="11">
    <source>
        <dbReference type="SAM" id="Phobius"/>
    </source>
</evidence>
<feature type="domain" description="Fibronectin type-III" evidence="13">
    <location>
        <begin position="318"/>
        <end position="415"/>
    </location>
</feature>
<evidence type="ECO:0000256" key="12">
    <source>
        <dbReference type="SAM" id="SignalP"/>
    </source>
</evidence>
<dbReference type="AlphaFoldDB" id="A0A8C8ST53"/>
<keyword evidence="9" id="KW-0325">Glycoprotein</keyword>
<dbReference type="GO" id="GO:0005886">
    <property type="term" value="C:plasma membrane"/>
    <property type="evidence" value="ECO:0007669"/>
    <property type="project" value="UniProtKB-ARBA"/>
</dbReference>
<keyword evidence="6 11" id="KW-1133">Transmembrane helix</keyword>
<dbReference type="Pfam" id="PF00041">
    <property type="entry name" value="fn3"/>
    <property type="match status" value="2"/>
</dbReference>
<feature type="chain" id="PRO_5034155739" description="Fibronectin type-III domain-containing protein" evidence="12">
    <location>
        <begin position="20"/>
        <end position="676"/>
    </location>
</feature>
<dbReference type="Ensembl" id="ENSPCET00000024192.1">
    <property type="protein sequence ID" value="ENSPCEP00000023411.1"/>
    <property type="gene ID" value="ENSPCEG00000017758.1"/>
</dbReference>
<evidence type="ECO:0000313" key="15">
    <source>
        <dbReference type="Proteomes" id="UP000694393"/>
    </source>
</evidence>
<feature type="domain" description="Fibronectin type-III" evidence="13">
    <location>
        <begin position="420"/>
        <end position="514"/>
    </location>
</feature>
<comment type="subcellular location">
    <subcellularLocation>
        <location evidence="1">Membrane</location>
        <topology evidence="1">Single-pass type I membrane protein</topology>
    </subcellularLocation>
</comment>
<keyword evidence="15" id="KW-1185">Reference proteome</keyword>
<evidence type="ECO:0000313" key="14">
    <source>
        <dbReference type="Ensembl" id="ENSPCEP00000023411.1"/>
    </source>
</evidence>
<dbReference type="SUPFAM" id="SSF49265">
    <property type="entry name" value="Fibronectin type III"/>
    <property type="match status" value="3"/>
</dbReference>
<evidence type="ECO:0000256" key="3">
    <source>
        <dbReference type="ARBA" id="ARBA00022692"/>
    </source>
</evidence>
<keyword evidence="8" id="KW-0675">Receptor</keyword>
<dbReference type="CDD" id="cd00063">
    <property type="entry name" value="FN3"/>
    <property type="match status" value="3"/>
</dbReference>
<reference evidence="14" key="1">
    <citation type="submission" date="2025-08" db="UniProtKB">
        <authorList>
            <consortium name="Ensembl"/>
        </authorList>
    </citation>
    <scope>IDENTIFICATION</scope>
</reference>
<evidence type="ECO:0000256" key="9">
    <source>
        <dbReference type="ARBA" id="ARBA00023180"/>
    </source>
</evidence>
<comment type="similarity">
    <text evidence="2">Belongs to the type I cytokine receptor family. Type 2 subfamily.</text>
</comment>
<accession>A0A8C8ST53</accession>
<evidence type="ECO:0000256" key="4">
    <source>
        <dbReference type="ARBA" id="ARBA00022729"/>
    </source>
</evidence>
<sequence length="676" mass="74660">MRERWREVWLLLLVLKTLGIQEGVPEESRGLACYQMGPTGGMNCSWSSRTGSGANTTYTLHYKSLKFKRSQSQSFPAPAGQNWVAIVRSSLTQGEDYAVWVEASNGTQITPRLTLTLHEIVKPYPPELHLEALSPEVIVTWSNPHWPQHFLQGLLCDLHYRESGAPNWIEVHEEDLEPGTCEFSSLEPFTDYEVRARCIPNDRKGVWSDWSPSLAFQTPEAAPVGLVDVWRVASTPVSGEPSLMLLWKPLDRRAARGVIQNYSIAYRTGIDGIDSHLEKPCCRASLPPSSTHIWIWANNRVGRTQPSSLSWEQQDLPVPAGVQVATMQGQALNITWEPSKDPQEGAPLEYLVEWAEESSSSKAESLGWVRRPASARSTLLTGDFRPQTAYQVRVYGLYPQGFGASAPVRAYTQEGAPSAGPGGLQDRSISKAASVISWEAIPLAQRNGHITHYTLYLAMPTGSLKTYGPIAATETSYNLSDLDPGTSYQLWMTGSTLAGEGNASSIHLFHTPDSRWEAVLASLLAMSLLLLLACIVGCVLRAKLLNLCQKVLPQWCWEKVPDPVHSRIMLHKDFHNYMGPLVQGLAMEEPPITQFEIKEPAEVKNQGYSALSQLESPPPAPPHSGGADDWPGSKPRIEEMVPSSPTLEEEQGEPTPVISGYEKHFMPTLEEVLGLA</sequence>
<dbReference type="SMART" id="SM00060">
    <property type="entry name" value="FN3"/>
    <property type="match status" value="4"/>
</dbReference>
<evidence type="ECO:0000256" key="5">
    <source>
        <dbReference type="ARBA" id="ARBA00022737"/>
    </source>
</evidence>
<proteinExistence type="inferred from homology"/>
<dbReference type="PANTHER" id="PTHR48423:SF1">
    <property type="entry name" value="INTERLEUKIN-27 RECEPTOR SUBUNIT ALPHA"/>
    <property type="match status" value="1"/>
</dbReference>
<evidence type="ECO:0000256" key="6">
    <source>
        <dbReference type="ARBA" id="ARBA00022989"/>
    </source>
</evidence>
<feature type="transmembrane region" description="Helical" evidence="11">
    <location>
        <begin position="518"/>
        <end position="540"/>
    </location>
</feature>
<name>A0A8C8ST53_9SAUR</name>
<organism evidence="14 15">
    <name type="scientific">Pelusios castaneus</name>
    <name type="common">West African mud turtle</name>
    <dbReference type="NCBI Taxonomy" id="367368"/>
    <lineage>
        <taxon>Eukaryota</taxon>
        <taxon>Metazoa</taxon>
        <taxon>Chordata</taxon>
        <taxon>Craniata</taxon>
        <taxon>Vertebrata</taxon>
        <taxon>Euteleostomi</taxon>
        <taxon>Archelosauria</taxon>
        <taxon>Testudinata</taxon>
        <taxon>Testudines</taxon>
        <taxon>Pleurodira</taxon>
        <taxon>Pelomedusidae</taxon>
        <taxon>Pelusios</taxon>
    </lineage>
</organism>
<evidence type="ECO:0000259" key="13">
    <source>
        <dbReference type="PROSITE" id="PS50853"/>
    </source>
</evidence>
<keyword evidence="4 12" id="KW-0732">Signal</keyword>
<dbReference type="PROSITE" id="PS50853">
    <property type="entry name" value="FN3"/>
    <property type="match status" value="3"/>
</dbReference>
<keyword evidence="5" id="KW-0677">Repeat</keyword>
<feature type="domain" description="Fibronectin type-III" evidence="13">
    <location>
        <begin position="122"/>
        <end position="221"/>
    </location>
</feature>
<evidence type="ECO:0000256" key="8">
    <source>
        <dbReference type="ARBA" id="ARBA00023170"/>
    </source>
</evidence>
<dbReference type="PANTHER" id="PTHR48423">
    <property type="entry name" value="INTERLEUKIN-27 RECEPTOR SUBUNIT ALPHA"/>
    <property type="match status" value="1"/>
</dbReference>
<dbReference type="Gene3D" id="2.60.40.10">
    <property type="entry name" value="Immunoglobulins"/>
    <property type="match status" value="5"/>
</dbReference>
<protein>
    <recommendedName>
        <fullName evidence="13">Fibronectin type-III domain-containing protein</fullName>
    </recommendedName>
</protein>